<dbReference type="Gene3D" id="2.80.10.50">
    <property type="match status" value="2"/>
</dbReference>
<dbReference type="Pfam" id="PF14200">
    <property type="entry name" value="RicinB_lectin_2"/>
    <property type="match status" value="2"/>
</dbReference>
<dbReference type="InterPro" id="IPR013783">
    <property type="entry name" value="Ig-like_fold"/>
</dbReference>
<dbReference type="GeneID" id="49388632"/>
<dbReference type="GO" id="GO:0016020">
    <property type="term" value="C:membrane"/>
    <property type="evidence" value="ECO:0007669"/>
    <property type="project" value="InterPro"/>
</dbReference>
<dbReference type="CDD" id="cd00161">
    <property type="entry name" value="beta-trefoil_Ricin-like"/>
    <property type="match status" value="2"/>
</dbReference>
<feature type="domain" description="Ricin B lectin" evidence="2">
    <location>
        <begin position="699"/>
        <end position="832"/>
    </location>
</feature>
<feature type="domain" description="Ricin B lectin" evidence="2">
    <location>
        <begin position="448"/>
        <end position="595"/>
    </location>
</feature>
<dbReference type="KEGG" id="slx:SLAV_38475"/>
<dbReference type="Gene3D" id="2.60.40.10">
    <property type="entry name" value="Immunoglobulins"/>
    <property type="match status" value="1"/>
</dbReference>
<evidence type="ECO:0000313" key="4">
    <source>
        <dbReference type="EMBL" id="ATZ29458.1"/>
    </source>
</evidence>
<dbReference type="OrthoDB" id="9135253at2"/>
<dbReference type="EMBL" id="CP024985">
    <property type="protein sequence ID" value="ATZ22113.1"/>
    <property type="molecule type" value="Genomic_DNA"/>
</dbReference>
<keyword evidence="1" id="KW-0732">Signal</keyword>
<dbReference type="AlphaFoldDB" id="A0A2K8PSL9"/>
<dbReference type="Proteomes" id="UP000231791">
    <property type="component" value="Chromosome"/>
</dbReference>
<evidence type="ECO:0000259" key="2">
    <source>
        <dbReference type="SMART" id="SM00458"/>
    </source>
</evidence>
<dbReference type="InterPro" id="IPR035992">
    <property type="entry name" value="Ricin_B-like_lectins"/>
</dbReference>
<proteinExistence type="predicted"/>
<dbReference type="KEGG" id="slx:SLAV_00915"/>
<dbReference type="PROSITE" id="PS50231">
    <property type="entry name" value="RICIN_B_LECTIN"/>
    <property type="match status" value="1"/>
</dbReference>
<dbReference type="InterPro" id="IPR015919">
    <property type="entry name" value="Cadherin-like_sf"/>
</dbReference>
<keyword evidence="4" id="KW-0378">Hydrolase</keyword>
<dbReference type="GO" id="GO:0005975">
    <property type="term" value="P:carbohydrate metabolic process"/>
    <property type="evidence" value="ECO:0007669"/>
    <property type="project" value="UniProtKB-ARBA"/>
</dbReference>
<organism evidence="4 5">
    <name type="scientific">Streptomyces lavendulae subsp. lavendulae</name>
    <dbReference type="NCBI Taxonomy" id="58340"/>
    <lineage>
        <taxon>Bacteria</taxon>
        <taxon>Bacillati</taxon>
        <taxon>Actinomycetota</taxon>
        <taxon>Actinomycetes</taxon>
        <taxon>Kitasatosporales</taxon>
        <taxon>Streptomycetaceae</taxon>
        <taxon>Streptomyces</taxon>
    </lineage>
</organism>
<evidence type="ECO:0000313" key="5">
    <source>
        <dbReference type="Proteomes" id="UP000231791"/>
    </source>
</evidence>
<keyword evidence="4" id="KW-0326">Glycosidase</keyword>
<protein>
    <submittedName>
        <fullName evidence="4">Extracellular exo-alpha-L-arabinofuranosidase</fullName>
        <ecNumber evidence="4">3.2.1.55</ecNumber>
    </submittedName>
</protein>
<dbReference type="EMBL" id="CP024985">
    <property type="protein sequence ID" value="ATZ29458.1"/>
    <property type="molecule type" value="Genomic_DNA"/>
</dbReference>
<feature type="chain" id="PRO_5015083103" evidence="1">
    <location>
        <begin position="33"/>
        <end position="832"/>
    </location>
</feature>
<evidence type="ECO:0000256" key="1">
    <source>
        <dbReference type="SAM" id="SignalP"/>
    </source>
</evidence>
<dbReference type="SUPFAM" id="SSF50370">
    <property type="entry name" value="Ricin B-like lectins"/>
    <property type="match status" value="2"/>
</dbReference>
<feature type="signal peptide" evidence="1">
    <location>
        <begin position="1"/>
        <end position="32"/>
    </location>
</feature>
<sequence length="832" mass="86306">MITPRSRLAGALAAAALVISGGSTLMMPSASAASTAPVPAPATYSVTVGAKGSWTHPDDTPAGTYVDKDGTFYFQQAHALYGADDPRKWTFFTGTNLDTATRSVAISDAVNPANSNDRNNDTTWRCNNSPTGLEATPAPAGSSYAHRNYCDLAGVWVDPDTGDWYGLVHNEFTPQPFTDGLHYDGIDYAVSKDQGRTWTIKDHVITSHYSTERGDDAAFPQQTFHYGTGDQRLFVDTGSGYFYAFYGSRIVNKGGGWAAFYGHVARAPISAKLAPGSWQKWYDGAWSEPGLGGRESNMVPVGSGSATGYTPPSKEYDPANSGSVSQQVAAGLMPPTSPLFVMDITYNAHLGLYIGQPQAVDQSGNASQEIYATADLTTQKWFRLGDTGSYKNASWYRWFLDSGNKTSSTIVGKNFRSYCSFGCSNGASSEYVNLAIDTTEPAAPVDTSKAYRIGSAGGRVLAQVSGSSATTSSAAATGSGLESWTFASNGDGSYRIANSGTGQLLGVGAASTATRAWGTKPTVTAAGTGGPTVGQQWFVIRGTSPADGASTGTYKIVNRYSGLVIGLSADSTRLAETTPTRSWTNTTGNAVGGTRTAGEQTLTLIPIAQVPETVMVTNPGNQAGTVNKAVSLQAVATDSLGKPLTFTATGLPTGLSISSSGLITGTPTAAGASTVTVTAASGTAGGTATFTWAVTASLDGVHTLTAGGKALDNPGHSTTPGTQLITWSPNGGANQSWTFTQQTDGTYQLKNSESGLCADVEGGSTSPGAKIVQWTCSNGANQRWNITRQANGTHTVASAWSGLLLTTASSANGALVTQQPDTGTTLQQWTVN</sequence>
<keyword evidence="5" id="KW-1185">Reference proteome</keyword>
<dbReference type="SMART" id="SM00458">
    <property type="entry name" value="RICIN"/>
    <property type="match status" value="2"/>
</dbReference>
<dbReference type="EC" id="3.2.1.55" evidence="4"/>
<accession>A0A2K8PSL9</accession>
<dbReference type="InterPro" id="IPR000772">
    <property type="entry name" value="Ricin_B_lectin"/>
</dbReference>
<name>A0A2K8PSL9_STRLA</name>
<gene>
    <name evidence="4" type="primary">abfB4</name>
    <name evidence="3" type="synonym">abfB1</name>
    <name evidence="3" type="ORF">SLAV_00915</name>
    <name evidence="4" type="ORF">SLAV_38475</name>
</gene>
<dbReference type="GO" id="GO:0046556">
    <property type="term" value="F:alpha-L-arabinofuranosidase activity"/>
    <property type="evidence" value="ECO:0007669"/>
    <property type="project" value="UniProtKB-EC"/>
</dbReference>
<reference evidence="4 5" key="1">
    <citation type="submission" date="2017-11" db="EMBL/GenBank/DDBJ databases">
        <title>Complete genome sequence of Streptomyces lavendulae subsp. lavendulae CCM 3239 (formerly 'Streptomyces aureofaciens CCM 3239'), the producer of the angucycline-type antibiotic auricin.</title>
        <authorList>
            <person name="Busche T."/>
            <person name="Novakova R."/>
            <person name="Al'Dilaimi A."/>
            <person name="Homerova D."/>
            <person name="Feckova L."/>
            <person name="Rezuchova B."/>
            <person name="Mingyar E."/>
            <person name="Csolleiova D."/>
            <person name="Bekeova C."/>
            <person name="Winkler A."/>
            <person name="Sevcikova B."/>
            <person name="Kalinowski J."/>
            <person name="Kormanec J."/>
            <person name="Ruckert C."/>
        </authorList>
    </citation>
    <scope>NUCLEOTIDE SEQUENCE [LARGE SCALE GENOMIC DNA]</scope>
    <source>
        <strain evidence="4 5">CCM 3239</strain>
    </source>
</reference>
<evidence type="ECO:0000313" key="3">
    <source>
        <dbReference type="EMBL" id="ATZ22113.1"/>
    </source>
</evidence>
<dbReference type="RefSeq" id="WP_030241660.1">
    <property type="nucleotide sequence ID" value="NZ_CP024985.1"/>
</dbReference>
<dbReference type="GO" id="GO:0005509">
    <property type="term" value="F:calcium ion binding"/>
    <property type="evidence" value="ECO:0007669"/>
    <property type="project" value="InterPro"/>
</dbReference>
<dbReference type="SUPFAM" id="SSF49313">
    <property type="entry name" value="Cadherin-like"/>
    <property type="match status" value="1"/>
</dbReference>